<accession>A0A8H6S487</accession>
<feature type="compositionally biased region" description="Low complexity" evidence="1">
    <location>
        <begin position="1312"/>
        <end position="1327"/>
    </location>
</feature>
<feature type="region of interest" description="Disordered" evidence="1">
    <location>
        <begin position="1"/>
        <end position="47"/>
    </location>
</feature>
<name>A0A8H6S487_MYCCL</name>
<proteinExistence type="predicted"/>
<gene>
    <name evidence="2" type="ORF">HMN09_01229400</name>
</gene>
<sequence length="1465" mass="158809">MSHLTASPFHKPSPFQFPQRTNPMDGSPQLPTPASMSTVGGAQDAQGQTQEYFDTPSVAPEGPASRFRRAASSIVYHNSGLRESRERTVQRSSRSFIVVLPPPSLPQDHGHLGHTLSSGPRNRLSQGLLMPLFPTVRFPLLARLPECSLPANAQMYGQLTAIAREYNFPSTTGLCLYLHINENGITATPRISDDSWQMIWSHVFEGAPQMGPMHLPVCGKVEFDIDLRVARWYSSWMAASHREHVDVPMSVTPSAPPSVVHYREESRTTFADGEEEIVRPRHIPRKLSLVDRFDTMSARSVPRSVTARALPEGLPISQNLSPIFQEEEPKTAKFNDLEHRVNSWRASASLLPEAAAAHILLASVISPPLEEESPVTGTHDDEPAEEEYRIEDFSFSISSAGPDDYDPYSPLTWYYDPSIHMAHRAQGSVCMTPTECTSFGPSDYTLSPRHYEFDREQLVYTPDIAYRMFEDVPPSPSEATSWGAPLSYPPTPVSEYRPPSVHLADRGEYSRPTTPMTATSWGAPESFPPSPTTYSYVHTPNIGERAVDFGLLASAAWSIVWPFHSASDANTSVSVALPPAYPNLGLYPAVYPFNLAEIYPAQTLQGDHVITTQIRAYPFLSTSLYPAVYPFVEPYPAISGTLASSNYLTTVRPVRLAPGPSIYPANLREIYPVSYSSGYVAVQSTAGSINVKLAAGPWIYPSGLSEIYPAVAGVGKVAVASAIVAGAVAVGAVAAGAVAVGAVVARTAAPRAVASPTAAPSAAWRMVWPFHQPQRSSVPVTVALPPAYPHLNLYPAVYPFNLAEIYPSTIFDTDQEISTHVNAYPFLSFQLYPAVYPFVEPYPAISGTFSAVTAGTGPIVVKLAPGPSIYPANLREIYPVSYSSGYVETYFRVAINVKLGAGPSIYPGHLDEIYPAVVSSINVKLGTGPSIYPSHLEEIYPALMFGINVKLGMGPSIYPSHLDEIYPPVVSGINVKLGMGPSIYPSHLDEIYPAVVAGKAISAVAAGAVAGMATITRHVNMAQTLPVRSVAASRAIDISLEAQYPRIELYAAVYPFSLDTIYPSVTLDDQDREVSTMINAYPCLNVCKSYPAVYPNLEPYPAISGAWSVTGFTTGPIVVRLAAGDAVYPSCLLEIYPAVGRTATLASSIVIRQGRYPIFNLYPACYPPVPYPAPECEMQDEIEVVLEPMYPFLSLYRPVYPHLEIYPTRLTMPAARPPPQSRFTRSDLHALLKSAATLPSKTLKTHHQLHLAVFPEGTAVVTPSTQPQKRMNSHLDLHMQVFPDGEVLTPSGTPRPIVVEPIIAEGVVAEAVAAPSPSSRPISRLRSGSVIRNSLPPSPRPVGGRPASIIRPAAPSTIPASPPTDATPRSIARQSIVDRTPPRTSSTASSLARSTSMVLPKSGPTPAPTSLERSASTNGPRPMPRKRDSLVLQRVKAFQMQDGGNTTIQEEERPAMPRPIRKLAS</sequence>
<feature type="region of interest" description="Disordered" evidence="1">
    <location>
        <begin position="505"/>
        <end position="524"/>
    </location>
</feature>
<dbReference type="OrthoDB" id="3269353at2759"/>
<reference evidence="2" key="1">
    <citation type="submission" date="2020-05" db="EMBL/GenBank/DDBJ databases">
        <title>Mycena genomes resolve the evolution of fungal bioluminescence.</title>
        <authorList>
            <person name="Tsai I.J."/>
        </authorList>
    </citation>
    <scope>NUCLEOTIDE SEQUENCE</scope>
    <source>
        <strain evidence="2">110903Hualien_Pintung</strain>
    </source>
</reference>
<feature type="compositionally biased region" description="Polar residues" evidence="1">
    <location>
        <begin position="511"/>
        <end position="520"/>
    </location>
</feature>
<dbReference type="EMBL" id="JACAZE010000022">
    <property type="protein sequence ID" value="KAF7292453.1"/>
    <property type="molecule type" value="Genomic_DNA"/>
</dbReference>
<organism evidence="2 3">
    <name type="scientific">Mycena chlorophos</name>
    <name type="common">Agaric fungus</name>
    <name type="synonym">Agaricus chlorophos</name>
    <dbReference type="NCBI Taxonomy" id="658473"/>
    <lineage>
        <taxon>Eukaryota</taxon>
        <taxon>Fungi</taxon>
        <taxon>Dikarya</taxon>
        <taxon>Basidiomycota</taxon>
        <taxon>Agaricomycotina</taxon>
        <taxon>Agaricomycetes</taxon>
        <taxon>Agaricomycetidae</taxon>
        <taxon>Agaricales</taxon>
        <taxon>Marasmiineae</taxon>
        <taxon>Mycenaceae</taxon>
        <taxon>Mycena</taxon>
    </lineage>
</organism>
<feature type="compositionally biased region" description="Low complexity" evidence="1">
    <location>
        <begin position="1382"/>
        <end position="1396"/>
    </location>
</feature>
<feature type="region of interest" description="Disordered" evidence="1">
    <location>
        <begin position="1312"/>
        <end position="1465"/>
    </location>
</feature>
<evidence type="ECO:0000313" key="3">
    <source>
        <dbReference type="Proteomes" id="UP000613580"/>
    </source>
</evidence>
<dbReference type="Proteomes" id="UP000613580">
    <property type="component" value="Unassembled WGS sequence"/>
</dbReference>
<protein>
    <submittedName>
        <fullName evidence="2">Uncharacterized protein</fullName>
    </submittedName>
</protein>
<keyword evidence="3" id="KW-1185">Reference proteome</keyword>
<feature type="compositionally biased region" description="Low complexity" evidence="1">
    <location>
        <begin position="1346"/>
        <end position="1368"/>
    </location>
</feature>
<comment type="caution">
    <text evidence="2">The sequence shown here is derived from an EMBL/GenBank/DDBJ whole genome shotgun (WGS) entry which is preliminary data.</text>
</comment>
<evidence type="ECO:0000256" key="1">
    <source>
        <dbReference type="SAM" id="MobiDB-lite"/>
    </source>
</evidence>
<feature type="compositionally biased region" description="Polar residues" evidence="1">
    <location>
        <begin position="32"/>
        <end position="47"/>
    </location>
</feature>
<evidence type="ECO:0000313" key="2">
    <source>
        <dbReference type="EMBL" id="KAF7292453.1"/>
    </source>
</evidence>